<dbReference type="Pfam" id="PF08603">
    <property type="entry name" value="CAP_C"/>
    <property type="match status" value="1"/>
</dbReference>
<dbReference type="PROSITE" id="PS01088">
    <property type="entry name" value="CAP_1"/>
    <property type="match status" value="1"/>
</dbReference>
<dbReference type="SUPFAM" id="SSF69340">
    <property type="entry name" value="C-terminal domain of adenylylcyclase associated protein"/>
    <property type="match status" value="1"/>
</dbReference>
<dbReference type="InterPro" id="IPR036222">
    <property type="entry name" value="CAP_N_sf"/>
</dbReference>
<proteinExistence type="inferred from homology"/>
<evidence type="ECO:0000256" key="5">
    <source>
        <dbReference type="SAM" id="MobiDB-lite"/>
    </source>
</evidence>
<dbReference type="InterPro" id="IPR013912">
    <property type="entry name" value="Adenylate_cyclase-assoc_CAP_C"/>
</dbReference>
<feature type="compositionally biased region" description="Basic and acidic residues" evidence="5">
    <location>
        <begin position="11"/>
        <end position="23"/>
    </location>
</feature>
<evidence type="ECO:0000313" key="7">
    <source>
        <dbReference type="EMBL" id="KAK8739450.1"/>
    </source>
</evidence>
<dbReference type="FunFam" id="1.25.40.330:FF:000001">
    <property type="entry name" value="Adenylyl cyclase-associated protein"/>
    <property type="match status" value="1"/>
</dbReference>
<evidence type="ECO:0000256" key="2">
    <source>
        <dbReference type="ARBA" id="ARBA00007659"/>
    </source>
</evidence>
<dbReference type="EMBL" id="JARKIK010000037">
    <property type="protein sequence ID" value="KAK8739452.1"/>
    <property type="molecule type" value="Genomic_DNA"/>
</dbReference>
<evidence type="ECO:0000259" key="6">
    <source>
        <dbReference type="PROSITE" id="PS51329"/>
    </source>
</evidence>
<dbReference type="Proteomes" id="UP001445076">
    <property type="component" value="Unassembled WGS sequence"/>
</dbReference>
<dbReference type="EMBL" id="JARKIK010000037">
    <property type="protein sequence ID" value="KAK8739450.1"/>
    <property type="molecule type" value="Genomic_DNA"/>
</dbReference>
<dbReference type="GO" id="GO:0019933">
    <property type="term" value="P:cAMP-mediated signaling"/>
    <property type="evidence" value="ECO:0007669"/>
    <property type="project" value="TreeGrafter"/>
</dbReference>
<dbReference type="AlphaFoldDB" id="A0AAW0XIF6"/>
<gene>
    <name evidence="7" type="ORF">OTU49_017418</name>
</gene>
<sequence>MGSSCSCTKDGSADDSPRKEKSNGHVLENGAHHDGGAAAQNGHIGDTTGETRGEITANGAGNIGNGVLHNDEERKGEAEVGTDILQGKTVPACPEGNHLNSRNAWLTATPPNTPALPISATCQQNMSEEELVSIMAGELAALVARLETAVERLEKAGVPSLAGTGRPGGSSTLPAEERRQGLIWGEECTVPFVLAYDDLLSGPFKTFFDCSMKIGGDVAAIAKMVQSTFINQRAFLVMASKSQRPLDTELPQVLEPTGKKIQEVIAFRESKRQSPFFNHLSAISESIPGLSWVAVAPAPAPFVKEMGDSAVFYTNRVLKEYREKDKIHVEWVQNWNNVFKELQEYVKRYHTTGLSWNTRGGNAMANLKAAPANCGVPPPPPAGSIPPPPPMVKLEPKAVAVDDGRSALFESINKGTDITSGLKKVTDDMKTHKNPSLREGPKPFVKQSSPPNRASPARDGPTGRPKFALEGKKWFIEYQNDKPDLIVKDARMDQSVYIFRCQNTVVQVKGKVNSVILDSCKKSSVVFDNLVSSAEVVNCQSCQVQVMGVMPTISIEKTDGCQVYLSKGSLSTEIVTAKSTEMNVLIPKDDGEFVECPIPEQFKTVINGLSLTTTCSEKAG</sequence>
<evidence type="ECO:0000313" key="8">
    <source>
        <dbReference type="Proteomes" id="UP001445076"/>
    </source>
</evidence>
<dbReference type="Gene3D" id="2.160.20.70">
    <property type="match status" value="1"/>
</dbReference>
<keyword evidence="8" id="KW-1185">Reference proteome</keyword>
<dbReference type="InterPro" id="IPR006599">
    <property type="entry name" value="CARP_motif"/>
</dbReference>
<dbReference type="GO" id="GO:0005886">
    <property type="term" value="C:plasma membrane"/>
    <property type="evidence" value="ECO:0007669"/>
    <property type="project" value="UniProtKB-SubCell"/>
</dbReference>
<reference evidence="7" key="2">
    <citation type="submission" date="2024-01" db="EMBL/GenBank/DDBJ databases">
        <authorList>
            <person name="He J."/>
            <person name="Wang M."/>
            <person name="Zheng J."/>
            <person name="Liu Z."/>
        </authorList>
    </citation>
    <scope>NUCLEOTIDE SEQUENCE</scope>
    <source>
        <strain evidence="7">ZL_2023a</strain>
        <tissue evidence="7">Muscle</tissue>
    </source>
</reference>
<dbReference type="InterPro" id="IPR017901">
    <property type="entry name" value="C-CAP_CF_C-like"/>
</dbReference>
<dbReference type="Pfam" id="PF21938">
    <property type="entry name" value="CAP_N"/>
    <property type="match status" value="1"/>
</dbReference>
<reference evidence="7 8" key="1">
    <citation type="journal article" date="2024" name="BMC Genomics">
        <title>Genome assembly of redclaw crayfish (Cherax quadricarinatus) provides insights into its immune adaptation and hypoxia tolerance.</title>
        <authorList>
            <person name="Liu Z."/>
            <person name="Zheng J."/>
            <person name="Li H."/>
            <person name="Fang K."/>
            <person name="Wang S."/>
            <person name="He J."/>
            <person name="Zhou D."/>
            <person name="Weng S."/>
            <person name="Chi M."/>
            <person name="Gu Z."/>
            <person name="He J."/>
            <person name="Li F."/>
            <person name="Wang M."/>
        </authorList>
    </citation>
    <scope>NUCLEOTIDE SEQUENCE [LARGE SCALE GENOMIC DNA]</scope>
    <source>
        <strain evidence="7">ZL_2023a</strain>
    </source>
</reference>
<dbReference type="GO" id="GO:0007015">
    <property type="term" value="P:actin filament organization"/>
    <property type="evidence" value="ECO:0007669"/>
    <property type="project" value="TreeGrafter"/>
</dbReference>
<organism evidence="7 8">
    <name type="scientific">Cherax quadricarinatus</name>
    <name type="common">Australian red claw crayfish</name>
    <dbReference type="NCBI Taxonomy" id="27406"/>
    <lineage>
        <taxon>Eukaryota</taxon>
        <taxon>Metazoa</taxon>
        <taxon>Ecdysozoa</taxon>
        <taxon>Arthropoda</taxon>
        <taxon>Crustacea</taxon>
        <taxon>Multicrustacea</taxon>
        <taxon>Malacostraca</taxon>
        <taxon>Eumalacostraca</taxon>
        <taxon>Eucarida</taxon>
        <taxon>Decapoda</taxon>
        <taxon>Pleocyemata</taxon>
        <taxon>Astacidea</taxon>
        <taxon>Parastacoidea</taxon>
        <taxon>Parastacidae</taxon>
        <taxon>Cherax</taxon>
    </lineage>
</organism>
<dbReference type="GO" id="GO:0000902">
    <property type="term" value="P:cell morphogenesis"/>
    <property type="evidence" value="ECO:0007669"/>
    <property type="project" value="TreeGrafter"/>
</dbReference>
<dbReference type="SMART" id="SM00673">
    <property type="entry name" value="CARP"/>
    <property type="match status" value="2"/>
</dbReference>
<dbReference type="PANTHER" id="PTHR10652:SF0">
    <property type="entry name" value="ADENYLYL CYCLASE-ASSOCIATED PROTEIN"/>
    <property type="match status" value="1"/>
</dbReference>
<feature type="region of interest" description="Disordered" evidence="5">
    <location>
        <begin position="1"/>
        <end position="69"/>
    </location>
</feature>
<dbReference type="PANTHER" id="PTHR10652">
    <property type="entry name" value="ADENYLYL CYCLASE-ASSOCIATED PROTEIN"/>
    <property type="match status" value="1"/>
</dbReference>
<dbReference type="FunFam" id="2.160.20.70:FF:000001">
    <property type="entry name" value="Adenylyl cyclase-associated protein"/>
    <property type="match status" value="1"/>
</dbReference>
<dbReference type="EMBL" id="JARKIK010000037">
    <property type="protein sequence ID" value="KAK8739454.1"/>
    <property type="molecule type" value="Genomic_DNA"/>
</dbReference>
<evidence type="ECO:0000256" key="1">
    <source>
        <dbReference type="ARBA" id="ARBA00004202"/>
    </source>
</evidence>
<feature type="region of interest" description="Disordered" evidence="5">
    <location>
        <begin position="423"/>
        <end position="465"/>
    </location>
</feature>
<dbReference type="GO" id="GO:0008179">
    <property type="term" value="F:adenylate cyclase binding"/>
    <property type="evidence" value="ECO:0007669"/>
    <property type="project" value="TreeGrafter"/>
</dbReference>
<comment type="caution">
    <text evidence="7">The sequence shown here is derived from an EMBL/GenBank/DDBJ whole genome shotgun (WGS) entry which is preliminary data.</text>
</comment>
<dbReference type="PROSITE" id="PS51329">
    <property type="entry name" value="C_CAP_COFACTOR_C"/>
    <property type="match status" value="1"/>
</dbReference>
<evidence type="ECO:0000256" key="4">
    <source>
        <dbReference type="ARBA" id="ARBA00023136"/>
    </source>
</evidence>
<evidence type="ECO:0000256" key="3">
    <source>
        <dbReference type="ARBA" id="ARBA00022475"/>
    </source>
</evidence>
<comment type="subcellular location">
    <subcellularLocation>
        <location evidence="1">Cell membrane</location>
        <topology evidence="1">Peripheral membrane protein</topology>
    </subcellularLocation>
</comment>
<feature type="domain" description="C-CAP/cofactor C-like" evidence="6">
    <location>
        <begin position="461"/>
        <end position="600"/>
    </location>
</feature>
<dbReference type="GO" id="GO:0005737">
    <property type="term" value="C:cytoplasm"/>
    <property type="evidence" value="ECO:0007669"/>
    <property type="project" value="TreeGrafter"/>
</dbReference>
<keyword evidence="4" id="KW-0472">Membrane</keyword>
<dbReference type="InterPro" id="IPR016098">
    <property type="entry name" value="CAP/MinC_C"/>
</dbReference>
<protein>
    <recommendedName>
        <fullName evidence="6">C-CAP/cofactor C-like domain-containing protein</fullName>
    </recommendedName>
</protein>
<dbReference type="InterPro" id="IPR036223">
    <property type="entry name" value="CAP_C_sf"/>
</dbReference>
<dbReference type="InterPro" id="IPR053950">
    <property type="entry name" value="CAP_N"/>
</dbReference>
<dbReference type="InterPro" id="IPR018106">
    <property type="entry name" value="CAP_CS_N"/>
</dbReference>
<comment type="similarity">
    <text evidence="2">Belongs to the CAP family.</text>
</comment>
<dbReference type="InterPro" id="IPR001837">
    <property type="entry name" value="Adenylate_cyclase-assoc_CAP"/>
</dbReference>
<dbReference type="SUPFAM" id="SSF101278">
    <property type="entry name" value="N-terminal domain of adenylylcyclase associated protein, CAP"/>
    <property type="match status" value="1"/>
</dbReference>
<dbReference type="Gene3D" id="1.25.40.330">
    <property type="entry name" value="Adenylate cyclase-associated CAP, N-terminal domain"/>
    <property type="match status" value="1"/>
</dbReference>
<dbReference type="GO" id="GO:0003779">
    <property type="term" value="F:actin binding"/>
    <property type="evidence" value="ECO:0007669"/>
    <property type="project" value="InterPro"/>
</dbReference>
<name>A0AAW0XIF6_CHEQU</name>
<keyword evidence="3" id="KW-1003">Cell membrane</keyword>
<accession>A0AAW0XIF6</accession>